<evidence type="ECO:0000256" key="5">
    <source>
        <dbReference type="ARBA" id="ARBA00022989"/>
    </source>
</evidence>
<evidence type="ECO:0000313" key="9">
    <source>
        <dbReference type="EMBL" id="EXG79973.1"/>
    </source>
</evidence>
<evidence type="ECO:0000256" key="4">
    <source>
        <dbReference type="ARBA" id="ARBA00022692"/>
    </source>
</evidence>
<feature type="transmembrane region" description="Helical" evidence="7">
    <location>
        <begin position="140"/>
        <end position="161"/>
    </location>
</feature>
<feature type="transmembrane region" description="Helical" evidence="7">
    <location>
        <begin position="113"/>
        <end position="134"/>
    </location>
</feature>
<dbReference type="Gene3D" id="3.90.550.10">
    <property type="entry name" value="Spore Coat Polysaccharide Biosynthesis Protein SpsA, Chain A"/>
    <property type="match status" value="1"/>
</dbReference>
<evidence type="ECO:0000256" key="6">
    <source>
        <dbReference type="ARBA" id="ARBA00023136"/>
    </source>
</evidence>
<keyword evidence="6 7" id="KW-0472">Membrane</keyword>
<keyword evidence="4 7" id="KW-0812">Transmembrane</keyword>
<keyword evidence="2" id="KW-0328">Glycosyltransferase</keyword>
<dbReference type="EMBL" id="JFBT01000001">
    <property type="protein sequence ID" value="EXG79973.1"/>
    <property type="molecule type" value="Genomic_DNA"/>
</dbReference>
<feature type="transmembrane region" description="Helical" evidence="7">
    <location>
        <begin position="633"/>
        <end position="656"/>
    </location>
</feature>
<keyword evidence="5 7" id="KW-1133">Transmembrane helix</keyword>
<dbReference type="Proteomes" id="UP000021053">
    <property type="component" value="Unassembled WGS sequence"/>
</dbReference>
<proteinExistence type="predicted"/>
<gene>
    <name evidence="9" type="ORF">CryarDRAFT_1028</name>
</gene>
<keyword evidence="3 9" id="KW-0808">Transferase</keyword>
<feature type="domain" description="Glycosyltransferase 2-like" evidence="8">
    <location>
        <begin position="281"/>
        <end position="472"/>
    </location>
</feature>
<dbReference type="Pfam" id="PF13632">
    <property type="entry name" value="Glyco_trans_2_3"/>
    <property type="match status" value="1"/>
</dbReference>
<dbReference type="PANTHER" id="PTHR43867">
    <property type="entry name" value="CELLULOSE SYNTHASE CATALYTIC SUBUNIT A [UDP-FORMING]"/>
    <property type="match status" value="1"/>
</dbReference>
<evidence type="ECO:0000256" key="3">
    <source>
        <dbReference type="ARBA" id="ARBA00022679"/>
    </source>
</evidence>
<dbReference type="InterPro" id="IPR001173">
    <property type="entry name" value="Glyco_trans_2-like"/>
</dbReference>
<feature type="transmembrane region" description="Helical" evidence="7">
    <location>
        <begin position="479"/>
        <end position="497"/>
    </location>
</feature>
<name>A0A010YXP2_9ACTN</name>
<feature type="transmembrane region" description="Helical" evidence="7">
    <location>
        <begin position="590"/>
        <end position="612"/>
    </location>
</feature>
<organism evidence="9 10">
    <name type="scientific">Cryptosporangium arvum DSM 44712</name>
    <dbReference type="NCBI Taxonomy" id="927661"/>
    <lineage>
        <taxon>Bacteria</taxon>
        <taxon>Bacillati</taxon>
        <taxon>Actinomycetota</taxon>
        <taxon>Actinomycetes</taxon>
        <taxon>Cryptosporangiales</taxon>
        <taxon>Cryptosporangiaceae</taxon>
        <taxon>Cryptosporangium</taxon>
    </lineage>
</organism>
<dbReference type="InterPro" id="IPR050321">
    <property type="entry name" value="Glycosyltr_2/OpgH_subfam"/>
</dbReference>
<dbReference type="HOGENOM" id="CLU_026225_0_0_11"/>
<feature type="transmembrane region" description="Helical" evidence="7">
    <location>
        <begin position="440"/>
        <end position="467"/>
    </location>
</feature>
<dbReference type="AlphaFoldDB" id="A0A010YXP2"/>
<sequence length="675" mass="75647">MVIPPTLHSSNTGAKEPVWQASDAIAAAAGWDGADATMLMDLGWDDAGYGPYDTAPIGVGFVGQDLNQTIHQLSGGKVLSAPASGPAMRARRVRRHALLPDTFVPAMRPGRRYLIHFLTAGWLVTMVFFWVWWLRPEHRHGWAGLLINSVLLGYLSLYPILPILRFNKITTVNPQLPVPYLRVAFCVTKAPSEPWETARTTLEAMLRQDFPFRYDVWICDEDPGDETLDWCRRHGVRVSTRRGQLEYQRDTWPRRKKCKEGNLAYFYDHYGYREYDVVSQLDCDHVPGPTYLREMVRPFADDSIGYVAAPSVCDTNATASWSARGRLYRESSFHGPYQAGCNVGYAPSCIGSHYAVRTRALRDIGGVGPELAEDFTTTYLLSSAGWQGAFALDADAHGEGPPTFAAMLTQEFQWSRSLTTVALSMTRHLRRMPWSLRLRFLHALLYYPLLTLTTAAGLFLAPFAVLTGLQWVDVPYLEFLVRWGAVNIWLIGVVYLLRGGGVRRPNRAPIVSWEDWLYMLTRWPLNLRGVLAAAVQRVRPRPINFRVTPKGSDGFEKLPTGLMMPYFLISLVLSGTALVGELVLHTRSGGYLLLTLIAANAYTLVGLAVPWLHAREAARNARVGFFAAFGKTVPLPFTLALLVVIPFALAVANYPFEFLRTLLQLDDLIRLKDLL</sequence>
<evidence type="ECO:0000313" key="10">
    <source>
        <dbReference type="Proteomes" id="UP000021053"/>
    </source>
</evidence>
<dbReference type="PANTHER" id="PTHR43867:SF2">
    <property type="entry name" value="CELLULOSE SYNTHASE CATALYTIC SUBUNIT A [UDP-FORMING]"/>
    <property type="match status" value="1"/>
</dbReference>
<protein>
    <submittedName>
        <fullName evidence="9">Glycosyl transferase</fullName>
    </submittedName>
</protein>
<dbReference type="RefSeq" id="WP_169744996.1">
    <property type="nucleotide sequence ID" value="NZ_KK073874.1"/>
</dbReference>
<evidence type="ECO:0000256" key="1">
    <source>
        <dbReference type="ARBA" id="ARBA00004141"/>
    </source>
</evidence>
<accession>A0A010YXP2</accession>
<dbReference type="GO" id="GO:0016758">
    <property type="term" value="F:hexosyltransferase activity"/>
    <property type="evidence" value="ECO:0007669"/>
    <property type="project" value="TreeGrafter"/>
</dbReference>
<dbReference type="PATRIC" id="fig|927661.3.peg.1010"/>
<evidence type="ECO:0000256" key="2">
    <source>
        <dbReference type="ARBA" id="ARBA00022676"/>
    </source>
</evidence>
<dbReference type="GO" id="GO:0005886">
    <property type="term" value="C:plasma membrane"/>
    <property type="evidence" value="ECO:0007669"/>
    <property type="project" value="TreeGrafter"/>
</dbReference>
<evidence type="ECO:0000256" key="7">
    <source>
        <dbReference type="SAM" id="Phobius"/>
    </source>
</evidence>
<comment type="subcellular location">
    <subcellularLocation>
        <location evidence="1">Membrane</location>
        <topology evidence="1">Multi-pass membrane protein</topology>
    </subcellularLocation>
</comment>
<comment type="caution">
    <text evidence="9">The sequence shown here is derived from an EMBL/GenBank/DDBJ whole genome shotgun (WGS) entry which is preliminary data.</text>
</comment>
<dbReference type="SUPFAM" id="SSF53448">
    <property type="entry name" value="Nucleotide-diphospho-sugar transferases"/>
    <property type="match status" value="1"/>
</dbReference>
<dbReference type="InterPro" id="IPR029044">
    <property type="entry name" value="Nucleotide-diphossugar_trans"/>
</dbReference>
<keyword evidence="10" id="KW-1185">Reference proteome</keyword>
<reference evidence="9 10" key="1">
    <citation type="submission" date="2013-07" db="EMBL/GenBank/DDBJ databases">
        <authorList>
            <consortium name="DOE Joint Genome Institute"/>
            <person name="Eisen J."/>
            <person name="Huntemann M."/>
            <person name="Han J."/>
            <person name="Chen A."/>
            <person name="Kyrpides N."/>
            <person name="Mavromatis K."/>
            <person name="Markowitz V."/>
            <person name="Palaniappan K."/>
            <person name="Ivanova N."/>
            <person name="Schaumberg A."/>
            <person name="Pati A."/>
            <person name="Liolios K."/>
            <person name="Nordberg H.P."/>
            <person name="Cantor M.N."/>
            <person name="Hua S.X."/>
            <person name="Woyke T."/>
        </authorList>
    </citation>
    <scope>NUCLEOTIDE SEQUENCE [LARGE SCALE GENOMIC DNA]</scope>
    <source>
        <strain evidence="9 10">DSM 44712</strain>
    </source>
</reference>
<feature type="transmembrane region" description="Helical" evidence="7">
    <location>
        <begin position="566"/>
        <end position="584"/>
    </location>
</feature>
<evidence type="ECO:0000259" key="8">
    <source>
        <dbReference type="Pfam" id="PF13632"/>
    </source>
</evidence>